<evidence type="ECO:0000313" key="2">
    <source>
        <dbReference type="Proteomes" id="UP000002964"/>
    </source>
</evidence>
<reference evidence="1 2" key="2">
    <citation type="submission" date="2011-11" db="EMBL/GenBank/DDBJ databases">
        <authorList>
            <consortium name="US DOE Joint Genome Institute"/>
            <person name="Lucas S."/>
            <person name="Han J."/>
            <person name="Lapidus A."/>
            <person name="Cheng J.-F."/>
            <person name="Goodwin L."/>
            <person name="Pitluck S."/>
            <person name="Peters L."/>
            <person name="Ovchinnikova G."/>
            <person name="Zhang X."/>
            <person name="Detter J.C."/>
            <person name="Han C."/>
            <person name="Tapia R."/>
            <person name="Land M."/>
            <person name="Hauser L."/>
            <person name="Kyrpides N."/>
            <person name="Ivanova N."/>
            <person name="Pagani I."/>
            <person name="Vogl K."/>
            <person name="Liu Z."/>
            <person name="Overmann J."/>
            <person name="Frigaard N.-U."/>
            <person name="Bryant D."/>
            <person name="Woyke T."/>
        </authorList>
    </citation>
    <scope>NUCLEOTIDE SEQUENCE [LARGE SCALE GENOMIC DNA]</scope>
    <source>
        <strain evidence="1 2">970</strain>
    </source>
</reference>
<reference evidence="2" key="1">
    <citation type="submission" date="2011-06" db="EMBL/GenBank/DDBJ databases">
        <authorList>
            <consortium name="US DOE Joint Genome Institute (JGI-PGF)"/>
            <person name="Lucas S."/>
            <person name="Han J."/>
            <person name="Lapidus A."/>
            <person name="Cheng J.-F."/>
            <person name="Goodwin L."/>
            <person name="Pitluck S."/>
            <person name="Peters L."/>
            <person name="Land M.L."/>
            <person name="Hauser L."/>
            <person name="Vogl K."/>
            <person name="Liu Z."/>
            <person name="Overmann J."/>
            <person name="Frigaard N.-U."/>
            <person name="Bryant D.A."/>
            <person name="Woyke T.J."/>
        </authorList>
    </citation>
    <scope>NUCLEOTIDE SEQUENCE [LARGE SCALE GENOMIC DNA]</scope>
    <source>
        <strain evidence="2">970</strain>
    </source>
</reference>
<dbReference type="eggNOG" id="COG4190">
    <property type="taxonomic scope" value="Bacteria"/>
</dbReference>
<dbReference type="Gene3D" id="1.10.10.10">
    <property type="entry name" value="Winged helix-like DNA-binding domain superfamily/Winged helix DNA-binding domain"/>
    <property type="match status" value="1"/>
</dbReference>
<gene>
    <name evidence="1" type="ORF">Thi970DRAFT_04854</name>
</gene>
<sequence>MGSLTMTTLTIDVSDITAAKERMRAALTGKPQGCRFTFLSEEALLAMLTPNRWRIVKELTGAGPLGVRELARRVERDVKGVHTDAQALAKCGLIDRTEDGKLLLPYDAVRVRMEYRAAA</sequence>
<evidence type="ECO:0000313" key="1">
    <source>
        <dbReference type="EMBL" id="EIC19337.1"/>
    </source>
</evidence>
<dbReference type="SUPFAM" id="SSF46785">
    <property type="entry name" value="Winged helix' DNA-binding domain"/>
    <property type="match status" value="1"/>
</dbReference>
<protein>
    <submittedName>
        <fullName evidence="1">Putative transcriptional regulator</fullName>
    </submittedName>
</protein>
<dbReference type="HOGENOM" id="CLU_130787_1_0_6"/>
<dbReference type="Proteomes" id="UP000002964">
    <property type="component" value="Unassembled WGS sequence"/>
</dbReference>
<dbReference type="InterPro" id="IPR036390">
    <property type="entry name" value="WH_DNA-bd_sf"/>
</dbReference>
<dbReference type="EMBL" id="JH603171">
    <property type="protein sequence ID" value="EIC19337.1"/>
    <property type="molecule type" value="Genomic_DNA"/>
</dbReference>
<dbReference type="Pfam" id="PF25212">
    <property type="entry name" value="HVO_A0114"/>
    <property type="match status" value="1"/>
</dbReference>
<dbReference type="AlphaFoldDB" id="H8Z8D2"/>
<name>H8Z8D2_9GAMM</name>
<proteinExistence type="predicted"/>
<organism evidence="1 2">
    <name type="scientific">Thiorhodovibrio frisius</name>
    <dbReference type="NCBI Taxonomy" id="631362"/>
    <lineage>
        <taxon>Bacteria</taxon>
        <taxon>Pseudomonadati</taxon>
        <taxon>Pseudomonadota</taxon>
        <taxon>Gammaproteobacteria</taxon>
        <taxon>Chromatiales</taxon>
        <taxon>Chromatiaceae</taxon>
        <taxon>Thiorhodovibrio</taxon>
    </lineage>
</organism>
<accession>H8Z8D2</accession>
<dbReference type="InterPro" id="IPR036388">
    <property type="entry name" value="WH-like_DNA-bd_sf"/>
</dbReference>
<dbReference type="STRING" id="631362.Thi970DRAFT_04854"/>
<keyword evidence="2" id="KW-1185">Reference proteome</keyword>